<gene>
    <name evidence="1" type="ORF">SAMN05216577_1289</name>
</gene>
<protein>
    <submittedName>
        <fullName evidence="1">Uncharacterized protein</fullName>
    </submittedName>
</protein>
<name>A0AAQ1KIZ3_9PSED</name>
<accession>A0AAQ1KIZ3</accession>
<evidence type="ECO:0000313" key="2">
    <source>
        <dbReference type="Proteomes" id="UP000183385"/>
    </source>
</evidence>
<organism evidence="1 2">
    <name type="scientific">Pseudomonas citronellolis</name>
    <dbReference type="NCBI Taxonomy" id="53408"/>
    <lineage>
        <taxon>Bacteria</taxon>
        <taxon>Pseudomonadati</taxon>
        <taxon>Pseudomonadota</taxon>
        <taxon>Gammaproteobacteria</taxon>
        <taxon>Pseudomonadales</taxon>
        <taxon>Pseudomonadaceae</taxon>
        <taxon>Pseudomonas</taxon>
    </lineage>
</organism>
<dbReference type="Proteomes" id="UP000183385">
    <property type="component" value="Unassembled WGS sequence"/>
</dbReference>
<dbReference type="AlphaFoldDB" id="A0AAQ1KIZ3"/>
<dbReference type="RefSeq" id="WP_074983504.1">
    <property type="nucleotide sequence ID" value="NZ_FOLS01000028.1"/>
</dbReference>
<evidence type="ECO:0000313" key="1">
    <source>
        <dbReference type="EMBL" id="SFD51738.1"/>
    </source>
</evidence>
<sequence length="107" mass="11984">MDDLTRELERRAAIGLRPLTLQGLAARLASIGYKLDRSGDCPHAARYVAGPHAGESYPAISSSIREADTRLSFANVDARRDDNFRTLQEWRSKGELFAVVRNHIFEV</sequence>
<keyword evidence="2" id="KW-1185">Reference proteome</keyword>
<comment type="caution">
    <text evidence="1">The sequence shown here is derived from an EMBL/GenBank/DDBJ whole genome shotgun (WGS) entry which is preliminary data.</text>
</comment>
<dbReference type="EMBL" id="FOLS01000028">
    <property type="protein sequence ID" value="SFD51738.1"/>
    <property type="molecule type" value="Genomic_DNA"/>
</dbReference>
<reference evidence="1 2" key="1">
    <citation type="submission" date="2016-10" db="EMBL/GenBank/DDBJ databases">
        <authorList>
            <person name="Varghese N."/>
            <person name="Submissions S."/>
        </authorList>
    </citation>
    <scope>NUCLEOTIDE SEQUENCE [LARGE SCALE GENOMIC DNA]</scope>
    <source>
        <strain evidence="1 2">LMG 18378</strain>
    </source>
</reference>
<proteinExistence type="predicted"/>